<proteinExistence type="predicted"/>
<dbReference type="AlphaFoldDB" id="A0A2N1PJK3"/>
<dbReference type="Proteomes" id="UP000233256">
    <property type="component" value="Unassembled WGS sequence"/>
</dbReference>
<reference evidence="1 2" key="1">
    <citation type="journal article" date="2017" name="ISME J.">
        <title>Potential for microbial H2 and metal transformations associated with novel bacteria and archaea in deep terrestrial subsurface sediments.</title>
        <authorList>
            <person name="Hernsdorf A.W."/>
            <person name="Amano Y."/>
            <person name="Miyakawa K."/>
            <person name="Ise K."/>
            <person name="Suzuki Y."/>
            <person name="Anantharaman K."/>
            <person name="Probst A."/>
            <person name="Burstein D."/>
            <person name="Thomas B.C."/>
            <person name="Banfield J.F."/>
        </authorList>
    </citation>
    <scope>NUCLEOTIDE SEQUENCE [LARGE SCALE GENOMIC DNA]</scope>
    <source>
        <strain evidence="1">HGW-Wallbacteria-1</strain>
    </source>
</reference>
<evidence type="ECO:0000313" key="2">
    <source>
        <dbReference type="Proteomes" id="UP000233256"/>
    </source>
</evidence>
<organism evidence="1 2">
    <name type="scientific">Candidatus Wallbacteria bacterium HGW-Wallbacteria-1</name>
    <dbReference type="NCBI Taxonomy" id="2013854"/>
    <lineage>
        <taxon>Bacteria</taxon>
        <taxon>Candidatus Walliibacteriota</taxon>
    </lineage>
</organism>
<gene>
    <name evidence="1" type="ORF">CVV64_18605</name>
</gene>
<name>A0A2N1PJK3_9BACT</name>
<comment type="caution">
    <text evidence="1">The sequence shown here is derived from an EMBL/GenBank/DDBJ whole genome shotgun (WGS) entry which is preliminary data.</text>
</comment>
<accession>A0A2N1PJK3</accession>
<protein>
    <submittedName>
        <fullName evidence="1">Uncharacterized protein</fullName>
    </submittedName>
</protein>
<sequence length="374" mass="41981">MISSITALKIVIQPIPKKSVSGKGIGKEVLDHLILDAGGDGGNLKIQSVQNYRKPRIPTIDEAILNPDLLSGNVPANWLKKDIVLSTLTAFLLFGSAVRAEEIAQETTFKSAGLAGSTQEVSSEIDVDHINSAEKSKVLVSPVFIYGDGRGATGCVVVSPPSFITESEARFIIEMELLKYGLCVDKHNYIIDSIDINGRGIIQKFDETKPTSIKLEVDGFDSKSNFAYIFVSLPDIDKYGFEDCYGSVMSYNLQTIAYHLRNAVEKKETINFAVFYDPLVAIENVFEENLLDFCSRTDPKLFREELRDEKFDFEAKKWSKFTKLNFTKDPFSDFVTLVEEAKKKRGKKAVELLKKQIEAFGKWFTENKEKPIRE</sequence>
<evidence type="ECO:0000313" key="1">
    <source>
        <dbReference type="EMBL" id="PKK88462.1"/>
    </source>
</evidence>
<dbReference type="EMBL" id="PGXC01000045">
    <property type="protein sequence ID" value="PKK88462.1"/>
    <property type="molecule type" value="Genomic_DNA"/>
</dbReference>